<dbReference type="GO" id="GO:0050661">
    <property type="term" value="F:NADP binding"/>
    <property type="evidence" value="ECO:0007669"/>
    <property type="project" value="InterPro"/>
</dbReference>
<feature type="transmembrane region" description="Helical" evidence="16">
    <location>
        <begin position="187"/>
        <end position="207"/>
    </location>
</feature>
<feature type="transmembrane region" description="Helical" evidence="16">
    <location>
        <begin position="214"/>
        <end position="234"/>
    </location>
</feature>
<evidence type="ECO:0000256" key="1">
    <source>
        <dbReference type="ARBA" id="ARBA00003943"/>
    </source>
</evidence>
<feature type="transmembrane region" description="Helical" evidence="16">
    <location>
        <begin position="92"/>
        <end position="111"/>
    </location>
</feature>
<dbReference type="Gene3D" id="3.40.50.1220">
    <property type="entry name" value="TPP-binding domain"/>
    <property type="match status" value="1"/>
</dbReference>
<comment type="subcellular location">
    <subcellularLocation>
        <location evidence="2">Cell inner membrane</location>
        <topology evidence="2">Multi-pass membrane protein</topology>
    </subcellularLocation>
</comment>
<dbReference type="PIRSF" id="PIRSF000204">
    <property type="entry name" value="PNTB"/>
    <property type="match status" value="1"/>
</dbReference>
<dbReference type="InterPro" id="IPR012136">
    <property type="entry name" value="NADH_DH_b"/>
</dbReference>
<dbReference type="PROSITE" id="PS51257">
    <property type="entry name" value="PROKAR_LIPOPROTEIN"/>
    <property type="match status" value="1"/>
</dbReference>
<keyword evidence="12 15" id="KW-0520">NAD</keyword>
<feature type="transmembrane region" description="Helical" evidence="16">
    <location>
        <begin position="268"/>
        <end position="287"/>
    </location>
</feature>
<dbReference type="PANTHER" id="PTHR44758:SF1">
    <property type="entry name" value="NAD(P) TRANSHYDROGENASE SUBUNIT BETA"/>
    <property type="match status" value="1"/>
</dbReference>
<evidence type="ECO:0000256" key="3">
    <source>
        <dbReference type="ARBA" id="ARBA00007919"/>
    </source>
</evidence>
<feature type="transmembrane region" description="Helical" evidence="16">
    <location>
        <begin position="163"/>
        <end position="181"/>
    </location>
</feature>
<evidence type="ECO:0000256" key="14">
    <source>
        <dbReference type="ARBA" id="ARBA00048202"/>
    </source>
</evidence>
<feature type="domain" description="NADP transhydrogenase beta-like" evidence="17">
    <location>
        <begin position="9"/>
        <end position="460"/>
    </location>
</feature>
<gene>
    <name evidence="18" type="ORF">HGMM_OP3C503</name>
</gene>
<dbReference type="InterPro" id="IPR029035">
    <property type="entry name" value="DHS-like_NAD/FAD-binding_dom"/>
</dbReference>
<dbReference type="EMBL" id="AP011802">
    <property type="protein sequence ID" value="BAL59348.1"/>
    <property type="molecule type" value="Genomic_DNA"/>
</dbReference>
<keyword evidence="8 16" id="KW-0812">Transmembrane</keyword>
<dbReference type="FunFam" id="3.40.50.1220:FF:000002">
    <property type="entry name" value="NAD(P) transhydrogenase subunit beta"/>
    <property type="match status" value="1"/>
</dbReference>
<reference evidence="18" key="2">
    <citation type="journal article" date="2012" name="PLoS ONE">
        <title>A Deeply Branching Thermophilic Bacterium with an Ancient Acetyl-CoA Pathway Dominates a Subsurface Ecosystem.</title>
        <authorList>
            <person name="Takami H."/>
            <person name="Noguchi H."/>
            <person name="Takaki Y."/>
            <person name="Uchiyama I."/>
            <person name="Toyoda A."/>
            <person name="Nishi S."/>
            <person name="Chee G.-J."/>
            <person name="Arai W."/>
            <person name="Nunoura T."/>
            <person name="Itoh T."/>
            <person name="Hattori M."/>
            <person name="Takai K."/>
        </authorList>
    </citation>
    <scope>NUCLEOTIDE SEQUENCE</scope>
</reference>
<dbReference type="InterPro" id="IPR034300">
    <property type="entry name" value="PNTB-like"/>
</dbReference>
<feature type="transmembrane region" description="Helical" evidence="16">
    <location>
        <begin position="299"/>
        <end position="318"/>
    </location>
</feature>
<dbReference type="GO" id="GO:0008750">
    <property type="term" value="F:proton-translocating NAD(P)+ transhydrogenase activity"/>
    <property type="evidence" value="ECO:0007669"/>
    <property type="project" value="UniProtKB-EC"/>
</dbReference>
<keyword evidence="11 16" id="KW-1133">Transmembrane helix</keyword>
<proteinExistence type="inferred from homology"/>
<feature type="transmembrane region" description="Helical" evidence="16">
    <location>
        <begin position="240"/>
        <end position="261"/>
    </location>
</feature>
<evidence type="ECO:0000256" key="10">
    <source>
        <dbReference type="ARBA" id="ARBA00022967"/>
    </source>
</evidence>
<dbReference type="PANTHER" id="PTHR44758">
    <property type="entry name" value="NAD(P) TRANSHYDROGENASE SUBUNIT BETA"/>
    <property type="match status" value="1"/>
</dbReference>
<comment type="catalytic activity">
    <reaction evidence="14 15">
        <text>NAD(+) + NADPH + H(+)(in) = NADH + NADP(+) + H(+)(out)</text>
        <dbReference type="Rhea" id="RHEA:47992"/>
        <dbReference type="ChEBI" id="CHEBI:15378"/>
        <dbReference type="ChEBI" id="CHEBI:57540"/>
        <dbReference type="ChEBI" id="CHEBI:57783"/>
        <dbReference type="ChEBI" id="CHEBI:57945"/>
        <dbReference type="ChEBI" id="CHEBI:58349"/>
        <dbReference type="EC" id="7.1.1.1"/>
    </reaction>
</comment>
<evidence type="ECO:0000256" key="9">
    <source>
        <dbReference type="ARBA" id="ARBA00022857"/>
    </source>
</evidence>
<evidence type="ECO:0000256" key="4">
    <source>
        <dbReference type="ARBA" id="ARBA00012943"/>
    </source>
</evidence>
<evidence type="ECO:0000256" key="15">
    <source>
        <dbReference type="PIRNR" id="PIRNR000204"/>
    </source>
</evidence>
<evidence type="ECO:0000313" key="18">
    <source>
        <dbReference type="EMBL" id="BAL59348.1"/>
    </source>
</evidence>
<keyword evidence="10 15" id="KW-1278">Translocase</keyword>
<dbReference type="EC" id="7.1.1.1" evidence="4 15"/>
<evidence type="ECO:0000256" key="2">
    <source>
        <dbReference type="ARBA" id="ARBA00004429"/>
    </source>
</evidence>
<accession>H5ST62</accession>
<evidence type="ECO:0000256" key="5">
    <source>
        <dbReference type="ARBA" id="ARBA00014581"/>
    </source>
</evidence>
<evidence type="ECO:0000256" key="13">
    <source>
        <dbReference type="ARBA" id="ARBA00023136"/>
    </source>
</evidence>
<comment type="similarity">
    <text evidence="3 15">Belongs to the PNT beta subunit family.</text>
</comment>
<name>H5ST62_ACEAU</name>
<evidence type="ECO:0000259" key="17">
    <source>
        <dbReference type="Pfam" id="PF02233"/>
    </source>
</evidence>
<evidence type="ECO:0000256" key="11">
    <source>
        <dbReference type="ARBA" id="ARBA00022989"/>
    </source>
</evidence>
<keyword evidence="6 15" id="KW-1003">Cell membrane</keyword>
<keyword evidence="7 15" id="KW-0997">Cell inner membrane</keyword>
<sequence>MSLREVLIALAYMVASACFVIGLMWLQSPKRARMGNLLSSVGMLVAIIATLFVSGIKDYSVIIIGVILGSALGAVMAYTVKMTAMPQMVGILNGFGGGASALVAAAEFFKYAADPSTLTLDVAISIMLAMIVGAVTFSGSMIAAGKLQGVVNERPITYPFQNIINLIFFLTIVAAAVFLVINFGHPWVFLYLTIAALIFGVLFTIPIGGADMPVVICFLNALSGIAAAMAGFVIKNNALIIAGSLVGASGVILTQIMCWAMNRPITNVLFGAFGAVVTAGSSTATATTKTVKPIQPDEAAILLAYAQLVIIVPGYGMAVSQAQHAVRQLADELQKRGVTVKYAIHPVAGRMPGHMNVLLAEANVPYDQLYDMDQINDEFQNADVALIVGANDVVNPAARYDKSSPIYGMPILNADHAKQIIVLKRSMNPGFAGIENELFYNEKTRMLFGDAKESLTKLINEVKNV</sequence>
<reference evidence="18" key="1">
    <citation type="journal article" date="2005" name="Environ. Microbiol.">
        <title>Genetic and functional properties of uncultivated thermophilic crenarchaeotes from a subsurface gold mine as revealed by analysis of genome fragments.</title>
        <authorList>
            <person name="Nunoura T."/>
            <person name="Hirayama H."/>
            <person name="Takami H."/>
            <person name="Oida H."/>
            <person name="Nishi S."/>
            <person name="Shimamura S."/>
            <person name="Suzuki Y."/>
            <person name="Inagaki F."/>
            <person name="Takai K."/>
            <person name="Nealson K.H."/>
            <person name="Horikoshi K."/>
        </authorList>
    </citation>
    <scope>NUCLEOTIDE SEQUENCE</scope>
</reference>
<feature type="transmembrane region" description="Helical" evidence="16">
    <location>
        <begin position="6"/>
        <end position="25"/>
    </location>
</feature>
<dbReference type="SUPFAM" id="SSF52467">
    <property type="entry name" value="DHS-like NAD/FAD-binding domain"/>
    <property type="match status" value="1"/>
</dbReference>
<comment type="function">
    <text evidence="1 15">The transhydrogenation between NADH and NADP is coupled to respiration and ATP hydrolysis and functions as a proton pump across the membrane.</text>
</comment>
<organism evidence="18">
    <name type="scientific">Acetithermum autotrophicum</name>
    <dbReference type="NCBI Taxonomy" id="1446466"/>
    <lineage>
        <taxon>Bacteria</taxon>
        <taxon>Candidatus Bipolaricaulota</taxon>
        <taxon>Candidatus Acetithermum</taxon>
    </lineage>
</organism>
<dbReference type="GO" id="GO:0005886">
    <property type="term" value="C:plasma membrane"/>
    <property type="evidence" value="ECO:0007669"/>
    <property type="project" value="UniProtKB-SubCell"/>
</dbReference>
<keyword evidence="13 15" id="KW-0472">Membrane</keyword>
<protein>
    <recommendedName>
        <fullName evidence="5 15">NAD(P) transhydrogenase subunit beta</fullName>
        <ecNumber evidence="4 15">7.1.1.1</ecNumber>
    </recommendedName>
    <alternativeName>
        <fullName evidence="15">Nicotinamide nucleotide transhydrogenase subunit beta</fullName>
    </alternativeName>
</protein>
<evidence type="ECO:0000256" key="6">
    <source>
        <dbReference type="ARBA" id="ARBA00022475"/>
    </source>
</evidence>
<dbReference type="AlphaFoldDB" id="H5ST62"/>
<dbReference type="Pfam" id="PF02233">
    <property type="entry name" value="PNTB"/>
    <property type="match status" value="1"/>
</dbReference>
<keyword evidence="9 15" id="KW-0521">NADP</keyword>
<feature type="transmembrane region" description="Helical" evidence="16">
    <location>
        <begin position="123"/>
        <end position="143"/>
    </location>
</feature>
<feature type="transmembrane region" description="Helical" evidence="16">
    <location>
        <begin position="37"/>
        <end position="56"/>
    </location>
</feature>
<evidence type="ECO:0000256" key="16">
    <source>
        <dbReference type="SAM" id="Phobius"/>
    </source>
</evidence>
<evidence type="ECO:0000256" key="7">
    <source>
        <dbReference type="ARBA" id="ARBA00022519"/>
    </source>
</evidence>
<evidence type="ECO:0000256" key="8">
    <source>
        <dbReference type="ARBA" id="ARBA00022692"/>
    </source>
</evidence>
<evidence type="ECO:0000256" key="12">
    <source>
        <dbReference type="ARBA" id="ARBA00023027"/>
    </source>
</evidence>
<feature type="transmembrane region" description="Helical" evidence="16">
    <location>
        <begin position="62"/>
        <end position="80"/>
    </location>
</feature>